<evidence type="ECO:0000256" key="12">
    <source>
        <dbReference type="ARBA" id="ARBA00023304"/>
    </source>
</evidence>
<name>A0A0A2C3X2_PROMR</name>
<keyword evidence="11 14" id="KW-0786">Thiamine pyrophosphate</keyword>
<dbReference type="Pfam" id="PF00205">
    <property type="entry name" value="TPP_enzyme_M"/>
    <property type="match status" value="1"/>
</dbReference>
<evidence type="ECO:0000256" key="13">
    <source>
        <dbReference type="ARBA" id="ARBA00048670"/>
    </source>
</evidence>
<evidence type="ECO:0000256" key="7">
    <source>
        <dbReference type="ARBA" id="ARBA00022679"/>
    </source>
</evidence>
<comment type="pathway">
    <text evidence="2 14">Amino-acid biosynthesis; L-valine biosynthesis; L-valine from pyruvate: step 1/4.</text>
</comment>
<dbReference type="CDD" id="cd07035">
    <property type="entry name" value="TPP_PYR_POX_like"/>
    <property type="match status" value="1"/>
</dbReference>
<evidence type="ECO:0000256" key="1">
    <source>
        <dbReference type="ARBA" id="ARBA00004974"/>
    </source>
</evidence>
<dbReference type="Pfam" id="PF02775">
    <property type="entry name" value="TPP_enzyme_C"/>
    <property type="match status" value="1"/>
</dbReference>
<dbReference type="EMBL" id="JNAX01000015">
    <property type="protein sequence ID" value="KGG19364.1"/>
    <property type="molecule type" value="Genomic_DNA"/>
</dbReference>
<dbReference type="InterPro" id="IPR039368">
    <property type="entry name" value="AHAS_TPP"/>
</dbReference>
<proteinExistence type="inferred from homology"/>
<evidence type="ECO:0000256" key="6">
    <source>
        <dbReference type="ARBA" id="ARBA00022630"/>
    </source>
</evidence>
<evidence type="ECO:0000313" key="18">
    <source>
        <dbReference type="EMBL" id="KGG19364.1"/>
    </source>
</evidence>
<evidence type="ECO:0000313" key="19">
    <source>
        <dbReference type="Proteomes" id="UP000030392"/>
    </source>
</evidence>
<dbReference type="UniPathway" id="UPA00047">
    <property type="reaction ID" value="UER00055"/>
</dbReference>
<dbReference type="SUPFAM" id="SSF52518">
    <property type="entry name" value="Thiamin diphosphate-binding fold (THDP-binding)"/>
    <property type="match status" value="2"/>
</dbReference>
<dbReference type="GO" id="GO:0000287">
    <property type="term" value="F:magnesium ion binding"/>
    <property type="evidence" value="ECO:0007669"/>
    <property type="project" value="UniProtKB-UniRule"/>
</dbReference>
<dbReference type="GO" id="GO:0050660">
    <property type="term" value="F:flavin adenine dinucleotide binding"/>
    <property type="evidence" value="ECO:0007669"/>
    <property type="project" value="InterPro"/>
</dbReference>
<evidence type="ECO:0000256" key="5">
    <source>
        <dbReference type="ARBA" id="ARBA00022605"/>
    </source>
</evidence>
<comment type="catalytic activity">
    <reaction evidence="13 14">
        <text>2 pyruvate + H(+) = (2S)-2-acetolactate + CO2</text>
        <dbReference type="Rhea" id="RHEA:25249"/>
        <dbReference type="ChEBI" id="CHEBI:15361"/>
        <dbReference type="ChEBI" id="CHEBI:15378"/>
        <dbReference type="ChEBI" id="CHEBI:16526"/>
        <dbReference type="ChEBI" id="CHEBI:58476"/>
        <dbReference type="EC" id="2.2.1.6"/>
    </reaction>
</comment>
<dbReference type="InterPro" id="IPR012001">
    <property type="entry name" value="Thiamin_PyroP_enz_TPP-bd_dom"/>
</dbReference>
<dbReference type="InterPro" id="IPR012000">
    <property type="entry name" value="Thiamin_PyroP_enz_cen_dom"/>
</dbReference>
<evidence type="ECO:0000256" key="4">
    <source>
        <dbReference type="ARBA" id="ARBA00013145"/>
    </source>
</evidence>
<protein>
    <recommendedName>
        <fullName evidence="4 14">Acetolactate synthase</fullName>
        <ecNumber evidence="4 14">2.2.1.6</ecNumber>
    </recommendedName>
</protein>
<reference evidence="19" key="1">
    <citation type="journal article" date="2014" name="Sci. Data">
        <title>Genomes of diverse isolates of the marine cyanobacterium Prochlorococcus.</title>
        <authorList>
            <person name="Biller S."/>
            <person name="Berube P."/>
            <person name="Thompson J."/>
            <person name="Kelly L."/>
            <person name="Roggensack S."/>
            <person name="Awad L."/>
            <person name="Roache-Johnson K."/>
            <person name="Ding H."/>
            <person name="Giovannoni S.J."/>
            <person name="Moore L.R."/>
            <person name="Chisholm S.W."/>
        </authorList>
    </citation>
    <scope>NUCLEOTIDE SEQUENCE [LARGE SCALE GENOMIC DNA]</scope>
    <source>
        <strain evidence="19">PAC1</strain>
    </source>
</reference>
<dbReference type="FunFam" id="3.40.50.1220:FF:000008">
    <property type="entry name" value="Acetolactate synthase"/>
    <property type="match status" value="1"/>
</dbReference>
<dbReference type="AlphaFoldDB" id="A0A0A2C3X2"/>
<dbReference type="InterPro" id="IPR029035">
    <property type="entry name" value="DHS-like_NAD/FAD-binding_dom"/>
</dbReference>
<gene>
    <name evidence="18" type="ORF">EV03_1746</name>
</gene>
<dbReference type="NCBIfam" id="NF005651">
    <property type="entry name" value="PRK07418.1"/>
    <property type="match status" value="1"/>
</dbReference>
<dbReference type="InterPro" id="IPR011766">
    <property type="entry name" value="TPP_enzyme_TPP-bd"/>
</dbReference>
<dbReference type="InterPro" id="IPR000399">
    <property type="entry name" value="TPP-bd_CS"/>
</dbReference>
<evidence type="ECO:0000259" key="15">
    <source>
        <dbReference type="Pfam" id="PF00205"/>
    </source>
</evidence>
<evidence type="ECO:0000256" key="14">
    <source>
        <dbReference type="RuleBase" id="RU003591"/>
    </source>
</evidence>
<keyword evidence="6" id="KW-0285">Flavoprotein</keyword>
<evidence type="ECO:0000256" key="2">
    <source>
        <dbReference type="ARBA" id="ARBA00005025"/>
    </source>
</evidence>
<dbReference type="InterPro" id="IPR012846">
    <property type="entry name" value="Acetolactate_synth_lsu"/>
</dbReference>
<dbReference type="FunFam" id="3.40.50.970:FF:000016">
    <property type="entry name" value="Acetolactate synthase"/>
    <property type="match status" value="1"/>
</dbReference>
<evidence type="ECO:0000256" key="8">
    <source>
        <dbReference type="ARBA" id="ARBA00022723"/>
    </source>
</evidence>
<dbReference type="InterPro" id="IPR029061">
    <property type="entry name" value="THDP-binding"/>
</dbReference>
<comment type="pathway">
    <text evidence="1 14">Amino-acid biosynthesis; L-isoleucine biosynthesis; L-isoleucine from 2-oxobutanoate: step 1/4.</text>
</comment>
<dbReference type="GO" id="GO:0009097">
    <property type="term" value="P:isoleucine biosynthetic process"/>
    <property type="evidence" value="ECO:0007669"/>
    <property type="project" value="UniProtKB-UniPathway"/>
</dbReference>
<accession>A0A0A2C3X2</accession>
<dbReference type="GO" id="GO:0005948">
    <property type="term" value="C:acetolactate synthase complex"/>
    <property type="evidence" value="ECO:0007669"/>
    <property type="project" value="TreeGrafter"/>
</dbReference>
<evidence type="ECO:0000259" key="17">
    <source>
        <dbReference type="Pfam" id="PF02776"/>
    </source>
</evidence>
<keyword evidence="12 14" id="KW-0100">Branched-chain amino acid biosynthesis</keyword>
<dbReference type="Pfam" id="PF02776">
    <property type="entry name" value="TPP_enzyme_N"/>
    <property type="match status" value="1"/>
</dbReference>
<dbReference type="Gene3D" id="3.40.50.970">
    <property type="match status" value="2"/>
</dbReference>
<dbReference type="GO" id="GO:0009099">
    <property type="term" value="P:L-valine biosynthetic process"/>
    <property type="evidence" value="ECO:0007669"/>
    <property type="project" value="UniProtKB-UniPathway"/>
</dbReference>
<dbReference type="CDD" id="cd02015">
    <property type="entry name" value="TPP_AHAS"/>
    <property type="match status" value="1"/>
</dbReference>
<feature type="domain" description="Thiamine pyrophosphate enzyme central" evidence="15">
    <location>
        <begin position="216"/>
        <end position="351"/>
    </location>
</feature>
<evidence type="ECO:0000256" key="11">
    <source>
        <dbReference type="ARBA" id="ARBA00023052"/>
    </source>
</evidence>
<dbReference type="Proteomes" id="UP000030392">
    <property type="component" value="Unassembled WGS sequence"/>
</dbReference>
<dbReference type="SUPFAM" id="SSF52467">
    <property type="entry name" value="DHS-like NAD/FAD-binding domain"/>
    <property type="match status" value="1"/>
</dbReference>
<dbReference type="GO" id="GO:0030976">
    <property type="term" value="F:thiamine pyrophosphate binding"/>
    <property type="evidence" value="ECO:0007669"/>
    <property type="project" value="UniProtKB-UniRule"/>
</dbReference>
<comment type="similarity">
    <text evidence="3 14">Belongs to the TPP enzyme family.</text>
</comment>
<dbReference type="PANTHER" id="PTHR18968">
    <property type="entry name" value="THIAMINE PYROPHOSPHATE ENZYMES"/>
    <property type="match status" value="1"/>
</dbReference>
<comment type="caution">
    <text evidence="18">The sequence shown here is derived from an EMBL/GenBank/DDBJ whole genome shotgun (WGS) entry which is preliminary data.</text>
</comment>
<feature type="domain" description="Thiamine pyrophosphate enzyme N-terminal TPP-binding" evidence="17">
    <location>
        <begin position="21"/>
        <end position="139"/>
    </location>
</feature>
<comment type="cofactor">
    <cofactor evidence="14">
        <name>thiamine diphosphate</name>
        <dbReference type="ChEBI" id="CHEBI:58937"/>
    </cofactor>
    <text evidence="14">Binds 1 thiamine pyrophosphate per subunit.</text>
</comment>
<keyword evidence="9" id="KW-0274">FAD</keyword>
<dbReference type="EC" id="2.2.1.6" evidence="4 14"/>
<evidence type="ECO:0000256" key="9">
    <source>
        <dbReference type="ARBA" id="ARBA00022827"/>
    </source>
</evidence>
<keyword evidence="10 14" id="KW-0460">Magnesium</keyword>
<feature type="domain" description="Thiamine pyrophosphate enzyme TPP-binding" evidence="16">
    <location>
        <begin position="410"/>
        <end position="558"/>
    </location>
</feature>
<keyword evidence="7 14" id="KW-0808">Transferase</keyword>
<sequence length="587" mass="63688">MTLTSKPNQIEDSGTQTQYEMSGADALMDSLRRHGVDTIFGYPGGAILPIYDAVFKAEQEGWLKHILVRHEQGGTHAADGFARATGKVGVCFGTSGPGATNLVTGIATAQMDSVPLVVITGQVPRPAIGTDAFQETDIFGITLPIVKHSWVVRDPSEIAKVVAQAFLIASSGRPGPVLIDIPKDVGQEMFKYLPVEPGSIKPLGFELPIAPEYKAISSAIDLIENAEQPLLYVGGGVISSGAHETLAAIANRYQIPVTTTLMGKGAFDERDPLSVGMLGMHGTAYANFAVTECDLLIAIGARFDDRVTGKLDTFAPKAKVIHFEIDPAEINKNRVVEVSVLGDVGISLVKLLDLSNQRKTNPRTSQWLNKIKNWKNNFPLITPPKEGEIYPQEVLIALRDLAQDAYITTDVGQHQMWAAQYLLNGPRQWISSAGLGTMGFGMPAAMGVKVALPKEKVICIAGDASILMNIQELGTIAQYKLNLKVIIINNHWQGMVRQWQESFYDERYSASNMSVGEPDFISLSKAFGIEGIVISERENLIPQLQKALENEGPVLVNVNVRRGENCYPMVPPGKSNAEMVGISEIKK</sequence>
<dbReference type="NCBIfam" id="TIGR00118">
    <property type="entry name" value="acolac_lg"/>
    <property type="match status" value="1"/>
</dbReference>
<evidence type="ECO:0000259" key="16">
    <source>
        <dbReference type="Pfam" id="PF02775"/>
    </source>
</evidence>
<comment type="cofactor">
    <cofactor evidence="14">
        <name>Mg(2+)</name>
        <dbReference type="ChEBI" id="CHEBI:18420"/>
    </cofactor>
    <text evidence="14">Binds 1 Mg(2+) ion per subunit.</text>
</comment>
<dbReference type="FunFam" id="3.40.50.970:FF:000007">
    <property type="entry name" value="Acetolactate synthase"/>
    <property type="match status" value="1"/>
</dbReference>
<dbReference type="PANTHER" id="PTHR18968:SF13">
    <property type="entry name" value="ACETOLACTATE SYNTHASE CATALYTIC SUBUNIT, MITOCHONDRIAL"/>
    <property type="match status" value="1"/>
</dbReference>
<dbReference type="InterPro" id="IPR045229">
    <property type="entry name" value="TPP_enz"/>
</dbReference>
<evidence type="ECO:0000256" key="3">
    <source>
        <dbReference type="ARBA" id="ARBA00007812"/>
    </source>
</evidence>
<dbReference type="UniPathway" id="UPA00049">
    <property type="reaction ID" value="UER00059"/>
</dbReference>
<keyword evidence="8 14" id="KW-0479">Metal-binding</keyword>
<organism evidence="18 19">
    <name type="scientific">Prochlorococcus marinus str. PAC1</name>
    <dbReference type="NCBI Taxonomy" id="59924"/>
    <lineage>
        <taxon>Bacteria</taxon>
        <taxon>Bacillati</taxon>
        <taxon>Cyanobacteriota</taxon>
        <taxon>Cyanophyceae</taxon>
        <taxon>Synechococcales</taxon>
        <taxon>Prochlorococcaceae</taxon>
        <taxon>Prochlorococcus</taxon>
    </lineage>
</organism>
<dbReference type="RefSeq" id="WP_036906952.1">
    <property type="nucleotide sequence ID" value="NZ_CP138967.1"/>
</dbReference>
<dbReference type="Gene3D" id="3.40.50.1220">
    <property type="entry name" value="TPP-binding domain"/>
    <property type="match status" value="1"/>
</dbReference>
<keyword evidence="5 14" id="KW-0028">Amino-acid biosynthesis</keyword>
<dbReference type="GO" id="GO:0003984">
    <property type="term" value="F:acetolactate synthase activity"/>
    <property type="evidence" value="ECO:0007669"/>
    <property type="project" value="UniProtKB-EC"/>
</dbReference>
<evidence type="ECO:0000256" key="10">
    <source>
        <dbReference type="ARBA" id="ARBA00022842"/>
    </source>
</evidence>
<dbReference type="PROSITE" id="PS00187">
    <property type="entry name" value="TPP_ENZYMES"/>
    <property type="match status" value="1"/>
</dbReference>